<comment type="caution">
    <text evidence="2">The sequence shown here is derived from an EMBL/GenBank/DDBJ whole genome shotgun (WGS) entry which is preliminary data.</text>
</comment>
<evidence type="ECO:0000256" key="1">
    <source>
        <dbReference type="SAM" id="MobiDB-lite"/>
    </source>
</evidence>
<feature type="region of interest" description="Disordered" evidence="1">
    <location>
        <begin position="1"/>
        <end position="35"/>
    </location>
</feature>
<dbReference type="Proteomes" id="UP001341840">
    <property type="component" value="Unassembled WGS sequence"/>
</dbReference>
<evidence type="ECO:0000313" key="2">
    <source>
        <dbReference type="EMBL" id="MED6196179.1"/>
    </source>
</evidence>
<name>A0ABU6XGA5_9FABA</name>
<sequence length="227" mass="24630">MKTGPEITHHSSSTNDTLTHNPQTQSPPRHRRLPPSPVRRFLCLLPLPKIGLSQPVPITSIRRPLVTVASFLLSRPFTVSASFLCQSPSPYRLPPSPSAVSPSPVTKCRGDAFHRAVSNSPASPHQAASASPRFVVVSRLSQLRATCQVPSPGRELTCRLSSCNPMTTRNKLEHGSLRANVMNPSKRPIPPFWVLFALPLRILKDGEDPVTIAKAIVEEAASLVGHG</sequence>
<gene>
    <name evidence="2" type="ORF">PIB30_044919</name>
</gene>
<dbReference type="EMBL" id="JASCZI010211719">
    <property type="protein sequence ID" value="MED6196179.1"/>
    <property type="molecule type" value="Genomic_DNA"/>
</dbReference>
<protein>
    <submittedName>
        <fullName evidence="2">Uncharacterized protein</fullName>
    </submittedName>
</protein>
<proteinExistence type="predicted"/>
<feature type="compositionally biased region" description="Polar residues" evidence="1">
    <location>
        <begin position="10"/>
        <end position="26"/>
    </location>
</feature>
<keyword evidence="3" id="KW-1185">Reference proteome</keyword>
<reference evidence="2 3" key="1">
    <citation type="journal article" date="2023" name="Plants (Basel)">
        <title>Bridging the Gap: Combining Genomics and Transcriptomics Approaches to Understand Stylosanthes scabra, an Orphan Legume from the Brazilian Caatinga.</title>
        <authorList>
            <person name="Ferreira-Neto J.R.C."/>
            <person name="da Silva M.D."/>
            <person name="Binneck E."/>
            <person name="de Melo N.F."/>
            <person name="da Silva R.H."/>
            <person name="de Melo A.L.T.M."/>
            <person name="Pandolfi V."/>
            <person name="Bustamante F.O."/>
            <person name="Brasileiro-Vidal A.C."/>
            <person name="Benko-Iseppon A.M."/>
        </authorList>
    </citation>
    <scope>NUCLEOTIDE SEQUENCE [LARGE SCALE GENOMIC DNA]</scope>
    <source>
        <tissue evidence="2">Leaves</tissue>
    </source>
</reference>
<organism evidence="2 3">
    <name type="scientific">Stylosanthes scabra</name>
    <dbReference type="NCBI Taxonomy" id="79078"/>
    <lineage>
        <taxon>Eukaryota</taxon>
        <taxon>Viridiplantae</taxon>
        <taxon>Streptophyta</taxon>
        <taxon>Embryophyta</taxon>
        <taxon>Tracheophyta</taxon>
        <taxon>Spermatophyta</taxon>
        <taxon>Magnoliopsida</taxon>
        <taxon>eudicotyledons</taxon>
        <taxon>Gunneridae</taxon>
        <taxon>Pentapetalae</taxon>
        <taxon>rosids</taxon>
        <taxon>fabids</taxon>
        <taxon>Fabales</taxon>
        <taxon>Fabaceae</taxon>
        <taxon>Papilionoideae</taxon>
        <taxon>50 kb inversion clade</taxon>
        <taxon>dalbergioids sensu lato</taxon>
        <taxon>Dalbergieae</taxon>
        <taxon>Pterocarpus clade</taxon>
        <taxon>Stylosanthes</taxon>
    </lineage>
</organism>
<evidence type="ECO:0000313" key="3">
    <source>
        <dbReference type="Proteomes" id="UP001341840"/>
    </source>
</evidence>
<accession>A0ABU6XGA5</accession>